<dbReference type="InterPro" id="IPR023214">
    <property type="entry name" value="HAD_sf"/>
</dbReference>
<name>A0A7X0JCT1_9SPHN</name>
<keyword evidence="1" id="KW-0472">Membrane</keyword>
<dbReference type="InterPro" id="IPR010033">
    <property type="entry name" value="HAD_SF_ppase_IIIC"/>
</dbReference>
<keyword evidence="1" id="KW-0812">Transmembrane</keyword>
<dbReference type="NCBIfam" id="TIGR01681">
    <property type="entry name" value="HAD-SF-IIIC"/>
    <property type="match status" value="1"/>
</dbReference>
<evidence type="ECO:0000313" key="3">
    <source>
        <dbReference type="Proteomes" id="UP000522313"/>
    </source>
</evidence>
<dbReference type="Gene3D" id="3.40.50.1000">
    <property type="entry name" value="HAD superfamily/HAD-like"/>
    <property type="match status" value="1"/>
</dbReference>
<dbReference type="Proteomes" id="UP000522313">
    <property type="component" value="Unassembled WGS sequence"/>
</dbReference>
<dbReference type="GO" id="GO:0016788">
    <property type="term" value="F:hydrolase activity, acting on ester bonds"/>
    <property type="evidence" value="ECO:0007669"/>
    <property type="project" value="UniProtKB-ARBA"/>
</dbReference>
<gene>
    <name evidence="2" type="ORF">F4693_002209</name>
</gene>
<organism evidence="2 3">
    <name type="scientific">Sphingomonas endophytica</name>
    <dbReference type="NCBI Taxonomy" id="869719"/>
    <lineage>
        <taxon>Bacteria</taxon>
        <taxon>Pseudomonadati</taxon>
        <taxon>Pseudomonadota</taxon>
        <taxon>Alphaproteobacteria</taxon>
        <taxon>Sphingomonadales</taxon>
        <taxon>Sphingomonadaceae</taxon>
        <taxon>Sphingomonas</taxon>
    </lineage>
</organism>
<sequence>MIELAGDIITQPLGRIGRAFDGLEVTVRHRDIDQHSQILIEESTADVLILHAGLAHFFRDGSMDRAIEQMAHYCDLLAKAAARGATLIVVNNLLAVPGLRFVGMDGLKHADGIATLNRMLTECAGSHPMISVADLAGVVSRTGTDRAISVQNDLVMRMPYTQHVLPAIVAEYARIVRERFVPRKKVVVLDADNTLWGGVIGEDGVDGIEIGSDYPGIVYQHFQQQLRALRDSGILLAMVSKNNHADVAELFDKRTMPLTLSDFAATRINWERKSQNIASIARELNVGLDSMVFIDDNPFELEEVGRSLPGVSTHRFDGGKAADALSLLGTVGDLGCWSLTAEDRAKSQQYEQETQRQSIAQSAETIDDYIRSLDIRIEVGLNRAAQVKRIAQLTNKTNQFNLTTRRYGEAEVLALMKTAHVYDFRVIDRFGDMGIVGVVIVVAGAIDTFLMSCRAIGRRIEQEMLRHVCEHEEGAVRGAYIPKAKNGMVADFYTDNGFISADETDGVRYFDYAGGPHLPEPLTMTKVD</sequence>
<evidence type="ECO:0000256" key="1">
    <source>
        <dbReference type="SAM" id="Phobius"/>
    </source>
</evidence>
<reference evidence="2 3" key="2">
    <citation type="submission" date="2020-08" db="EMBL/GenBank/DDBJ databases">
        <authorList>
            <person name="Partida-Martinez L."/>
            <person name="Huntemann M."/>
            <person name="Clum A."/>
            <person name="Wang J."/>
            <person name="Palaniappan K."/>
            <person name="Ritter S."/>
            <person name="Chen I.-M."/>
            <person name="Stamatis D."/>
            <person name="Reddy T."/>
            <person name="O'Malley R."/>
            <person name="Daum C."/>
            <person name="Shapiro N."/>
            <person name="Ivanova N."/>
            <person name="Kyrpides N."/>
            <person name="Woyke T."/>
        </authorList>
    </citation>
    <scope>NUCLEOTIDE SEQUENCE [LARGE SCALE GENOMIC DNA]</scope>
    <source>
        <strain evidence="2 3">AS3.13</strain>
    </source>
</reference>
<dbReference type="Gene3D" id="3.40.50.1110">
    <property type="entry name" value="SGNH hydrolase"/>
    <property type="match status" value="1"/>
</dbReference>
<protein>
    <submittedName>
        <fullName evidence="2">FkbH-like protein</fullName>
    </submittedName>
</protein>
<keyword evidence="1" id="KW-1133">Transmembrane helix</keyword>
<feature type="transmembrane region" description="Helical" evidence="1">
    <location>
        <begin position="433"/>
        <end position="457"/>
    </location>
</feature>
<accession>A0A7X0JCT1</accession>
<dbReference type="SUPFAM" id="SSF56784">
    <property type="entry name" value="HAD-like"/>
    <property type="match status" value="1"/>
</dbReference>
<dbReference type="RefSeq" id="WP_184505903.1">
    <property type="nucleotide sequence ID" value="NZ_JACHBT010000011.1"/>
</dbReference>
<dbReference type="NCBIfam" id="TIGR01686">
    <property type="entry name" value="FkbH"/>
    <property type="match status" value="1"/>
</dbReference>
<dbReference type="InterPro" id="IPR010037">
    <property type="entry name" value="FkbH_domain"/>
</dbReference>
<proteinExistence type="predicted"/>
<evidence type="ECO:0000313" key="2">
    <source>
        <dbReference type="EMBL" id="MBB6505221.1"/>
    </source>
</evidence>
<dbReference type="AlphaFoldDB" id="A0A7X0JCT1"/>
<dbReference type="EMBL" id="JACHBT010000011">
    <property type="protein sequence ID" value="MBB6505221.1"/>
    <property type="molecule type" value="Genomic_DNA"/>
</dbReference>
<dbReference type="InterPro" id="IPR036514">
    <property type="entry name" value="SGNH_hydro_sf"/>
</dbReference>
<reference evidence="2 3" key="1">
    <citation type="submission" date="2020-08" db="EMBL/GenBank/DDBJ databases">
        <title>The Agave Microbiome: Exploring the role of microbial communities in plant adaptations to desert environments.</title>
        <authorList>
            <person name="Partida-Martinez L.P."/>
        </authorList>
    </citation>
    <scope>NUCLEOTIDE SEQUENCE [LARGE SCALE GENOMIC DNA]</scope>
    <source>
        <strain evidence="2 3">AS3.13</strain>
    </source>
</reference>
<comment type="caution">
    <text evidence="2">The sequence shown here is derived from an EMBL/GenBank/DDBJ whole genome shotgun (WGS) entry which is preliminary data.</text>
</comment>
<dbReference type="InterPro" id="IPR036412">
    <property type="entry name" value="HAD-like_sf"/>
</dbReference>